<reference evidence="2 3" key="1">
    <citation type="submission" date="2024-07" db="EMBL/GenBank/DDBJ databases">
        <title>Section-level genome sequencing and comparative genomics of Aspergillus sections Usti and Cavernicolus.</title>
        <authorList>
            <consortium name="Lawrence Berkeley National Laboratory"/>
            <person name="Nybo J.L."/>
            <person name="Vesth T.C."/>
            <person name="Theobald S."/>
            <person name="Frisvad J.C."/>
            <person name="Larsen T.O."/>
            <person name="Kjaerboelling I."/>
            <person name="Rothschild-Mancinelli K."/>
            <person name="Lyhne E.K."/>
            <person name="Kogle M.E."/>
            <person name="Barry K."/>
            <person name="Clum A."/>
            <person name="Na H."/>
            <person name="Ledsgaard L."/>
            <person name="Lin J."/>
            <person name="Lipzen A."/>
            <person name="Kuo A."/>
            <person name="Riley R."/>
            <person name="Mondo S."/>
            <person name="Labutti K."/>
            <person name="Haridas S."/>
            <person name="Pangalinan J."/>
            <person name="Salamov A.A."/>
            <person name="Simmons B.A."/>
            <person name="Magnuson J.K."/>
            <person name="Chen J."/>
            <person name="Drula E."/>
            <person name="Henrissat B."/>
            <person name="Wiebenga A."/>
            <person name="Lubbers R.J."/>
            <person name="Gomes A.C."/>
            <person name="Macurrencykelacurrency M.R."/>
            <person name="Stajich J."/>
            <person name="Grigoriev I.V."/>
            <person name="Mortensen U.H."/>
            <person name="De Vries R.P."/>
            <person name="Baker S.E."/>
            <person name="Andersen M.R."/>
        </authorList>
    </citation>
    <scope>NUCLEOTIDE SEQUENCE [LARGE SCALE GENOMIC DNA]</scope>
    <source>
        <strain evidence="2 3">CBS 449.75</strain>
    </source>
</reference>
<dbReference type="Proteomes" id="UP001610432">
    <property type="component" value="Unassembled WGS sequence"/>
</dbReference>
<evidence type="ECO:0000256" key="1">
    <source>
        <dbReference type="SAM" id="MobiDB-lite"/>
    </source>
</evidence>
<proteinExistence type="predicted"/>
<accession>A0ABR4LFF4</accession>
<protein>
    <submittedName>
        <fullName evidence="2">Uncharacterized protein</fullName>
    </submittedName>
</protein>
<dbReference type="RefSeq" id="XP_070882249.1">
    <property type="nucleotide sequence ID" value="XM_071030170.1"/>
</dbReference>
<keyword evidence="3" id="KW-1185">Reference proteome</keyword>
<name>A0ABR4LFF4_9EURO</name>
<sequence>MSSISEQKAAGKKSYRDELMEAGAMPTSEDRSFAQHKPGGSDTLPGWNKAKGAFNNVMGLE</sequence>
<evidence type="ECO:0000313" key="2">
    <source>
        <dbReference type="EMBL" id="KAL2863270.1"/>
    </source>
</evidence>
<gene>
    <name evidence="2" type="ORF">BJX67DRAFT_364308</name>
</gene>
<dbReference type="GeneID" id="98145242"/>
<dbReference type="EMBL" id="JBFXLQ010000054">
    <property type="protein sequence ID" value="KAL2863270.1"/>
    <property type="molecule type" value="Genomic_DNA"/>
</dbReference>
<comment type="caution">
    <text evidence="2">The sequence shown here is derived from an EMBL/GenBank/DDBJ whole genome shotgun (WGS) entry which is preliminary data.</text>
</comment>
<feature type="region of interest" description="Disordered" evidence="1">
    <location>
        <begin position="1"/>
        <end position="61"/>
    </location>
</feature>
<organism evidence="2 3">
    <name type="scientific">Aspergillus lucknowensis</name>
    <dbReference type="NCBI Taxonomy" id="176173"/>
    <lineage>
        <taxon>Eukaryota</taxon>
        <taxon>Fungi</taxon>
        <taxon>Dikarya</taxon>
        <taxon>Ascomycota</taxon>
        <taxon>Pezizomycotina</taxon>
        <taxon>Eurotiomycetes</taxon>
        <taxon>Eurotiomycetidae</taxon>
        <taxon>Eurotiales</taxon>
        <taxon>Aspergillaceae</taxon>
        <taxon>Aspergillus</taxon>
        <taxon>Aspergillus subgen. Nidulantes</taxon>
    </lineage>
</organism>
<evidence type="ECO:0000313" key="3">
    <source>
        <dbReference type="Proteomes" id="UP001610432"/>
    </source>
</evidence>